<comment type="caution">
    <text evidence="5">The sequence shown here is derived from an EMBL/GenBank/DDBJ whole genome shotgun (WGS) entry which is preliminary data.</text>
</comment>
<accession>A0ABS2CNV6</accession>
<evidence type="ECO:0000256" key="2">
    <source>
        <dbReference type="ARBA" id="ARBA00038825"/>
    </source>
</evidence>
<dbReference type="Proteomes" id="UP001430172">
    <property type="component" value="Unassembled WGS sequence"/>
</dbReference>
<gene>
    <name evidence="5" type="ORF">JQN70_14300</name>
</gene>
<dbReference type="Pfam" id="PF01593">
    <property type="entry name" value="Amino_oxidase"/>
    <property type="match status" value="1"/>
</dbReference>
<dbReference type="Gene3D" id="3.50.50.60">
    <property type="entry name" value="FAD/NAD(P)-binding domain"/>
    <property type="match status" value="2"/>
</dbReference>
<dbReference type="SUPFAM" id="SSF51905">
    <property type="entry name" value="FAD/NAD(P)-binding domain"/>
    <property type="match status" value="1"/>
</dbReference>
<comment type="function">
    <text evidence="1">Probable oxidoreductase that may play a role as regulator of mitochondrial function.</text>
</comment>
<dbReference type="EMBL" id="JAFDVD010000015">
    <property type="protein sequence ID" value="MBM6401568.1"/>
    <property type="molecule type" value="Genomic_DNA"/>
</dbReference>
<evidence type="ECO:0000259" key="4">
    <source>
        <dbReference type="Pfam" id="PF01593"/>
    </source>
</evidence>
<dbReference type="PANTHER" id="PTHR10668">
    <property type="entry name" value="PHYTOENE DEHYDROGENASE"/>
    <property type="match status" value="1"/>
</dbReference>
<protein>
    <recommendedName>
        <fullName evidence="3">Pyridine nucleotide-disulfide oxidoreductase domain-containing protein 2</fullName>
    </recommendedName>
</protein>
<name>A0ABS2CNV6_9MICO</name>
<organism evidence="5 6">
    <name type="scientific">Phycicoccus sonneratiae</name>
    <dbReference type="NCBI Taxonomy" id="2807628"/>
    <lineage>
        <taxon>Bacteria</taxon>
        <taxon>Bacillati</taxon>
        <taxon>Actinomycetota</taxon>
        <taxon>Actinomycetes</taxon>
        <taxon>Micrococcales</taxon>
        <taxon>Intrasporangiaceae</taxon>
        <taxon>Phycicoccus</taxon>
    </lineage>
</organism>
<dbReference type="InterPro" id="IPR036188">
    <property type="entry name" value="FAD/NAD-bd_sf"/>
</dbReference>
<feature type="domain" description="Amine oxidase" evidence="4">
    <location>
        <begin position="15"/>
        <end position="501"/>
    </location>
</feature>
<proteinExistence type="predicted"/>
<dbReference type="PANTHER" id="PTHR10668:SF105">
    <property type="entry name" value="DEHYDROGENASE-RELATED"/>
    <property type="match status" value="1"/>
</dbReference>
<dbReference type="InterPro" id="IPR002937">
    <property type="entry name" value="Amino_oxidase"/>
</dbReference>
<sequence>MTTCDAVVVGGGPNGLVAAAALGDAGWDVVLVEAQDEVGGAVRSAEVTAPGFVSDLFSAFYPLAAASPVIRDLDLGAHGLRWARSPDVVGHAFPDGRAAVLHASADDTAAAFEADAPGDGDAWLRMVAGWDRVRDPLLDALFTPLPAARPAARLLRRAGVSGTLDLARLALLSVRRLGAEEFDGEGPRALLSGNAMHSDVPPDGAGSALFGWLLVMLGQDVGFPVPVGGAGALASALRRRGEASGVQVRCGTPVSAVEVSGGRARGVRLADGTRIRARRAVLADVPATTLYTDLVGPSHLPPRLLADLARFDWDDSTLKLNWALDAPVPWRNPALASSGTVHLGVDDDGLVDVAADLSVGRMPERPFVLLGQMATADPTRAPEGAETAWAYTHLPRRFADDAEAVDTQVRRVEAAVEQVAPGFGSTVRARFVQRPDDLETADANLSRGALNGGTAALHQQLVMRPTRGLGRPETPLPGLFLASASAHPGGGVHGACGWNAAVAALGQQGVLGPARRALARTAWARVLREV</sequence>
<evidence type="ECO:0000256" key="3">
    <source>
        <dbReference type="ARBA" id="ARBA00040298"/>
    </source>
</evidence>
<dbReference type="RefSeq" id="WP_204132029.1">
    <property type="nucleotide sequence ID" value="NZ_JAFDVD010000015.1"/>
</dbReference>
<evidence type="ECO:0000313" key="6">
    <source>
        <dbReference type="Proteomes" id="UP001430172"/>
    </source>
</evidence>
<comment type="subunit">
    <text evidence="2">Interacts with COX5B; this interaction may contribute to localize PYROXD2 to the inner face of the inner mitochondrial membrane.</text>
</comment>
<evidence type="ECO:0000256" key="1">
    <source>
        <dbReference type="ARBA" id="ARBA00037217"/>
    </source>
</evidence>
<evidence type="ECO:0000313" key="5">
    <source>
        <dbReference type="EMBL" id="MBM6401568.1"/>
    </source>
</evidence>
<keyword evidence="6" id="KW-1185">Reference proteome</keyword>
<reference evidence="5" key="1">
    <citation type="submission" date="2021-02" db="EMBL/GenBank/DDBJ databases">
        <title>Phycicoccus sp. MQZ13P-5T, whole genome shotgun sequence.</title>
        <authorList>
            <person name="Tuo L."/>
        </authorList>
    </citation>
    <scope>NUCLEOTIDE SEQUENCE</scope>
    <source>
        <strain evidence="5">MQZ13P-5</strain>
    </source>
</reference>